<dbReference type="VEuPathDB" id="PiroplasmaDB:BEWA_033330"/>
<accession>L0AY46</accession>
<evidence type="ECO:0000256" key="1">
    <source>
        <dbReference type="SAM" id="SignalP"/>
    </source>
</evidence>
<dbReference type="KEGG" id="beq:BEWA_033330"/>
<evidence type="ECO:0000313" key="3">
    <source>
        <dbReference type="Proteomes" id="UP000031512"/>
    </source>
</evidence>
<dbReference type="eggNOG" id="ENOG502QX5E">
    <property type="taxonomic scope" value="Eukaryota"/>
</dbReference>
<dbReference type="AlphaFoldDB" id="L0AY46"/>
<protein>
    <recommendedName>
        <fullName evidence="4">Signal peptide-containing protein</fullName>
    </recommendedName>
</protein>
<keyword evidence="1" id="KW-0732">Signal</keyword>
<evidence type="ECO:0000313" key="2">
    <source>
        <dbReference type="EMBL" id="AFZ80480.1"/>
    </source>
</evidence>
<feature type="chain" id="PRO_5003939534" description="Signal peptide-containing protein" evidence="1">
    <location>
        <begin position="25"/>
        <end position="1181"/>
    </location>
</feature>
<reference evidence="2 3" key="1">
    <citation type="journal article" date="2012" name="BMC Genomics">
        <title>Comparative genomic analysis and phylogenetic position of Theileria equi.</title>
        <authorList>
            <person name="Kappmeyer L.S."/>
            <person name="Thiagarajan M."/>
            <person name="Herndon D.R."/>
            <person name="Ramsay J.D."/>
            <person name="Caler E."/>
            <person name="Djikeng A."/>
            <person name="Gillespie J.J."/>
            <person name="Lau A.O."/>
            <person name="Roalson E.H."/>
            <person name="Silva J.C."/>
            <person name="Silva M.G."/>
            <person name="Suarez C.E."/>
            <person name="Ueti M.W."/>
            <person name="Nene V.M."/>
            <person name="Mealey R.H."/>
            <person name="Knowles D.P."/>
            <person name="Brayton K.A."/>
        </authorList>
    </citation>
    <scope>NUCLEOTIDE SEQUENCE [LARGE SCALE GENOMIC DNA]</scope>
    <source>
        <strain evidence="2 3">WA</strain>
    </source>
</reference>
<feature type="signal peptide" evidence="1">
    <location>
        <begin position="1"/>
        <end position="24"/>
    </location>
</feature>
<gene>
    <name evidence="2" type="ORF">BEWA_033330</name>
</gene>
<keyword evidence="3" id="KW-1185">Reference proteome</keyword>
<dbReference type="OrthoDB" id="365625at2759"/>
<dbReference type="EMBL" id="CP001669">
    <property type="protein sequence ID" value="AFZ80480.1"/>
    <property type="molecule type" value="Genomic_DNA"/>
</dbReference>
<proteinExistence type="predicted"/>
<organism evidence="2 3">
    <name type="scientific">Theileria equi strain WA</name>
    <dbReference type="NCBI Taxonomy" id="1537102"/>
    <lineage>
        <taxon>Eukaryota</taxon>
        <taxon>Sar</taxon>
        <taxon>Alveolata</taxon>
        <taxon>Apicomplexa</taxon>
        <taxon>Aconoidasida</taxon>
        <taxon>Piroplasmida</taxon>
        <taxon>Theileriidae</taxon>
        <taxon>Theileria</taxon>
    </lineage>
</organism>
<name>L0AY46_THEEQ</name>
<dbReference type="Proteomes" id="UP000031512">
    <property type="component" value="Chromosome 1"/>
</dbReference>
<evidence type="ECO:0008006" key="4">
    <source>
        <dbReference type="Google" id="ProtNLM"/>
    </source>
</evidence>
<dbReference type="RefSeq" id="XP_004830146.1">
    <property type="nucleotide sequence ID" value="XM_004830089.1"/>
</dbReference>
<sequence>MVSPRKILLLLTLYSIIAIKSSQGICSWIKTPFVWIGYIGSSPVYLGKKCTGHSNAATNDDIQKEKYIFLDVFSNKHHPSIIETLLEDDPSDNRTQIKQYKVDPTISNNSKKYLTIGCVKFWWKNLQCSGFNYHERIVTTYTDANKKFCIRIESFDSKGACVKRRIYRQRLGAWWFEKISDFSLSRLGMLTTQGMNIFSSTPKESLDLIEDKVPSFMRSTAFNGGIFYYNDPKGQNADKIDGIVFRNTPETVKDKVKEVYVWHFFSPGKGGKNEKAKKNTSLVVIYEYVDNKEYYTYYKCISNEQHQYNIVDSLSSSSSMIKLSRDQNTTHNRKRNLIFWDYDIKKNFPSEIDNMTIYAYQESNHFTIRPSDLNTTTIIRSIKVTDLGSFEFSCNTELLTFLTFHRQRNKKMEFGMISLNHNNISITSIPLKTKANEVRKAYTYELHTFALVSSMTLAHYLNRSALGVDIVGDKYTITIDNECEDLIVAKLDDNTTFYGDNFISYKTLDKVIWEGVSAEINTNICSQLLHCDVNGSESLILLQSQKELIVYKKDNGKLVEQAHEDRVKILNEAKLSNLLDKNEDHNWHNIVLNLDDYAIPDGVDTLIPSSDCITYTTSYGKRISKVEWKNSVIEISEGWAQVSRITHGIYSFLLVDLVKDVDVVRQFYEVRSDDKLYLISDTKFSTKDFLIDAIKDKIEKSIMELIPVTLGVNVNFNDPRSRVLSHSMGNQKIMYSDPESKMSVGYLKVQDKEFSLESRHRWRQVFKYGRADGTAPQIYRIFTLTDDGVREDHYADNKLTTTNIPFNNSDESLKDTVPLLVDSITLSGASRTESKLGGKLIVTYKQKDKVLNPIVFGKHEIKLLSNPTSVTVTTSYNEEELRSITIEIAIGKEKETLNFTQESINSEIYKLTKGKDNIYKDLNIGSLTLDKEVHISDTIDFSKQEYPSDLRYLTLGKELVYFTGITRGTKTTVKFGDETCTIDSKGIRYHIWVEFPYDDVKIAKLFLTYEKGNNLIEEFRCLEAEDKSMELKRPNSSFNWGILTNIEATIVNRNFLGMAVHKEDMFPIDLSLPLKQGETRVLSLKLDDNTDVYTVPAHRNYVINDVKYKNAVIKGTEKQLVKYVYHSKANNQDIILIVTRTISRLFINAYLFGLNGHFELVDINKINNAHSALKRFKTKKS</sequence>
<dbReference type="GeneID" id="15803542"/>